<gene>
    <name evidence="2" type="ORF">ALAG00032_LOCUS14701</name>
</gene>
<name>A0A7S3K6L6_9STRA</name>
<organism evidence="2">
    <name type="scientific">Aureoumbra lagunensis</name>
    <dbReference type="NCBI Taxonomy" id="44058"/>
    <lineage>
        <taxon>Eukaryota</taxon>
        <taxon>Sar</taxon>
        <taxon>Stramenopiles</taxon>
        <taxon>Ochrophyta</taxon>
        <taxon>Pelagophyceae</taxon>
        <taxon>Pelagomonadales</taxon>
        <taxon>Aureoumbra</taxon>
    </lineage>
</organism>
<evidence type="ECO:0000313" key="2">
    <source>
        <dbReference type="EMBL" id="CAE0373899.1"/>
    </source>
</evidence>
<protein>
    <recommendedName>
        <fullName evidence="3">Class I SAM-dependent methyltransferase</fullName>
    </recommendedName>
</protein>
<feature type="signal peptide" evidence="1">
    <location>
        <begin position="1"/>
        <end position="15"/>
    </location>
</feature>
<accession>A0A7S3K6L6</accession>
<dbReference type="Pfam" id="PF13578">
    <property type="entry name" value="Methyltransf_24"/>
    <property type="match status" value="1"/>
</dbReference>
<evidence type="ECO:0008006" key="3">
    <source>
        <dbReference type="Google" id="ProtNLM"/>
    </source>
</evidence>
<evidence type="ECO:0000256" key="1">
    <source>
        <dbReference type="SAM" id="SignalP"/>
    </source>
</evidence>
<reference evidence="2" key="1">
    <citation type="submission" date="2021-01" db="EMBL/GenBank/DDBJ databases">
        <authorList>
            <person name="Corre E."/>
            <person name="Pelletier E."/>
            <person name="Niang G."/>
            <person name="Scheremetjew M."/>
            <person name="Finn R."/>
            <person name="Kale V."/>
            <person name="Holt S."/>
            <person name="Cochrane G."/>
            <person name="Meng A."/>
            <person name="Brown T."/>
            <person name="Cohen L."/>
        </authorList>
    </citation>
    <scope>NUCLEOTIDE SEQUENCE</scope>
    <source>
        <strain evidence="2">CCMP1510</strain>
    </source>
</reference>
<dbReference type="Gene3D" id="3.40.50.150">
    <property type="entry name" value="Vaccinia Virus protein VP39"/>
    <property type="match status" value="1"/>
</dbReference>
<sequence>MLKLLILLLVIRIESEECELWPGGPRHMSTLIIVNRKLIKLCFDPWSKEEEVIIRTKRFVERYGLFGDETVMTIANACFRKKWQRWKPSGVKLETGPLQAAVDFDLGCGDDSCFIKALAGESTSQATTRACETLIESDILENRQKKKCFSEISKEISRLRGLHTAFGFGSEYNRLRVDLESYILQSTVSSQTIIEGGTMHYAFKLHAMRSLLDALLETTTQQVHVCEIGFNMGHSSLLWLTHSPRIRVSSFDLQQNWYSSPAAQFLSSVFPSDRFSITWGNSRRTLSEQPPSHCNLIFVDGGHDFETALCDLWNLRRSAALDNHLILIDDANFKSVAQAWHNATNAGWILHDGDIFEDAHFDSPYVARSSMLFGSYNLLEEEPHHHHQVDHHCEDDDEENNNVLPLSAVQDICSRF</sequence>
<feature type="chain" id="PRO_5030541533" description="Class I SAM-dependent methyltransferase" evidence="1">
    <location>
        <begin position="16"/>
        <end position="416"/>
    </location>
</feature>
<dbReference type="EMBL" id="HBIJ01022497">
    <property type="protein sequence ID" value="CAE0373899.1"/>
    <property type="molecule type" value="Transcribed_RNA"/>
</dbReference>
<keyword evidence="1" id="KW-0732">Signal</keyword>
<dbReference type="AlphaFoldDB" id="A0A7S3K6L6"/>
<dbReference type="InterPro" id="IPR029063">
    <property type="entry name" value="SAM-dependent_MTases_sf"/>
</dbReference>
<proteinExistence type="predicted"/>
<dbReference type="SUPFAM" id="SSF53335">
    <property type="entry name" value="S-adenosyl-L-methionine-dependent methyltransferases"/>
    <property type="match status" value="1"/>
</dbReference>